<evidence type="ECO:0000256" key="1">
    <source>
        <dbReference type="PIRSR" id="PIRSR000443-1"/>
    </source>
</evidence>
<dbReference type="AlphaFoldDB" id="A0A5B8UWQ9"/>
<name>A0A5B8UWQ9_9SPHI</name>
<accession>A0A5B8UWQ9</accession>
<evidence type="ECO:0000259" key="2">
    <source>
        <dbReference type="Pfam" id="PF00561"/>
    </source>
</evidence>
<feature type="domain" description="AB hydrolase-1" evidence="2">
    <location>
        <begin position="92"/>
        <end position="169"/>
    </location>
</feature>
<dbReference type="Pfam" id="PF00561">
    <property type="entry name" value="Abhydrolase_1"/>
    <property type="match status" value="1"/>
</dbReference>
<dbReference type="InterPro" id="IPR000073">
    <property type="entry name" value="AB_hydrolase_1"/>
</dbReference>
<evidence type="ECO:0000313" key="3">
    <source>
        <dbReference type="EMBL" id="QEC63362.1"/>
    </source>
</evidence>
<dbReference type="GO" id="GO:0016747">
    <property type="term" value="F:acyltransferase activity, transferring groups other than amino-acyl groups"/>
    <property type="evidence" value="ECO:0007669"/>
    <property type="project" value="InterPro"/>
</dbReference>
<evidence type="ECO:0000313" key="4">
    <source>
        <dbReference type="Proteomes" id="UP000321479"/>
    </source>
</evidence>
<keyword evidence="4" id="KW-1185">Reference proteome</keyword>
<keyword evidence="3" id="KW-0378">Hydrolase</keyword>
<dbReference type="GO" id="GO:0016787">
    <property type="term" value="F:hydrolase activity"/>
    <property type="evidence" value="ECO:0007669"/>
    <property type="project" value="UniProtKB-KW"/>
</dbReference>
<gene>
    <name evidence="3" type="ORF">FRZ54_12515</name>
</gene>
<feature type="active site" evidence="1">
    <location>
        <position position="298"/>
    </location>
</feature>
<dbReference type="PANTHER" id="PTHR32268:SF15">
    <property type="entry name" value="HOMOSERINE ACETYLTRANSFERASE FAMILY PROTEIN (AFU_ORTHOLOGUE AFUA_1G15350)"/>
    <property type="match status" value="1"/>
</dbReference>
<feature type="active site" description="Nucleophile" evidence="1">
    <location>
        <position position="154"/>
    </location>
</feature>
<dbReference type="KEGG" id="mgin:FRZ54_12515"/>
<protein>
    <submittedName>
        <fullName evidence="3">Alpha/beta fold hydrolase</fullName>
    </submittedName>
</protein>
<dbReference type="Proteomes" id="UP000321479">
    <property type="component" value="Chromosome"/>
</dbReference>
<dbReference type="InterPro" id="IPR029058">
    <property type="entry name" value="AB_hydrolase_fold"/>
</dbReference>
<dbReference type="RefSeq" id="WP_147031938.1">
    <property type="nucleotide sequence ID" value="NZ_CP042436.1"/>
</dbReference>
<sequence>MKYILSALFILSSVLGRAQSKDPDDEPDRQQFANIGDFKLESGAKIKDCHIGYRTFGKLNKKKDNGVLFLTWFGGTSQNIEEYAPPWHVIDTNRFYLIIADALGNGVSSSPSNSQLQHGADFPAFSIRDMVESEHEMLVKKMSIKHLQAVLGISMGGTQTFQWGISYPNFSERLIPIVGSPQPTSYDLIGYNIFRRIIEADTAFQHGKYKVNPIIPAASMMLEFASTTPDYKTRIMSRDSFSVWQRRVDTLEEPDWNDTYYQLNAIIGHDIARDYDGSLKKAADHINARMLIIVSRQDHFVNPVPAMAFAKFVSAKLVVLNNDLGHQAPNFEDEQLERSIRAMMADGP</sequence>
<dbReference type="SUPFAM" id="SSF53474">
    <property type="entry name" value="alpha/beta-Hydrolases"/>
    <property type="match status" value="1"/>
</dbReference>
<dbReference type="PIRSF" id="PIRSF000443">
    <property type="entry name" value="Homoser_Ac_trans"/>
    <property type="match status" value="1"/>
</dbReference>
<organism evidence="3 4">
    <name type="scientific">Mucilaginibacter ginsenosidivorans</name>
    <dbReference type="NCBI Taxonomy" id="398053"/>
    <lineage>
        <taxon>Bacteria</taxon>
        <taxon>Pseudomonadati</taxon>
        <taxon>Bacteroidota</taxon>
        <taxon>Sphingobacteriia</taxon>
        <taxon>Sphingobacteriales</taxon>
        <taxon>Sphingobacteriaceae</taxon>
        <taxon>Mucilaginibacter</taxon>
    </lineage>
</organism>
<dbReference type="Gene3D" id="3.40.50.1820">
    <property type="entry name" value="alpha/beta hydrolase"/>
    <property type="match status" value="1"/>
</dbReference>
<reference evidence="3 4" key="1">
    <citation type="journal article" date="2017" name="Curr. Microbiol.">
        <title>Mucilaginibacter ginsenosidivorans sp. nov., Isolated from Soil of Ginseng Field.</title>
        <authorList>
            <person name="Kim M.M."/>
            <person name="Siddiqi M.Z."/>
            <person name="Im W.T."/>
        </authorList>
    </citation>
    <scope>NUCLEOTIDE SEQUENCE [LARGE SCALE GENOMIC DNA]</scope>
    <source>
        <strain evidence="3 4">Gsoil 3017</strain>
    </source>
</reference>
<dbReference type="InterPro" id="IPR008220">
    <property type="entry name" value="HAT_MetX-like"/>
</dbReference>
<proteinExistence type="predicted"/>
<dbReference type="PANTHER" id="PTHR32268">
    <property type="entry name" value="HOMOSERINE O-ACETYLTRANSFERASE"/>
    <property type="match status" value="1"/>
</dbReference>
<feature type="active site" evidence="1">
    <location>
        <position position="326"/>
    </location>
</feature>
<dbReference type="EMBL" id="CP042436">
    <property type="protein sequence ID" value="QEC63362.1"/>
    <property type="molecule type" value="Genomic_DNA"/>
</dbReference>
<dbReference type="OrthoDB" id="9800754at2"/>